<comment type="cofactor">
    <cofactor evidence="1">
        <name>pyridoxal 5'-phosphate</name>
        <dbReference type="ChEBI" id="CHEBI:597326"/>
    </cofactor>
</comment>
<dbReference type="Proteomes" id="UP000428260">
    <property type="component" value="Chromosome"/>
</dbReference>
<dbReference type="SUPFAM" id="SSF53383">
    <property type="entry name" value="PLP-dependent transferases"/>
    <property type="match status" value="1"/>
</dbReference>
<evidence type="ECO:0000256" key="1">
    <source>
        <dbReference type="ARBA" id="ARBA00001933"/>
    </source>
</evidence>
<feature type="domain" description="Aminotransferase class I/classII large" evidence="6">
    <location>
        <begin position="83"/>
        <end position="419"/>
    </location>
</feature>
<dbReference type="RefSeq" id="WP_158869489.1">
    <property type="nucleotide sequence ID" value="NZ_CP046401.1"/>
</dbReference>
<dbReference type="InterPro" id="IPR004839">
    <property type="entry name" value="Aminotransferase_I/II_large"/>
</dbReference>
<dbReference type="InterPro" id="IPR015422">
    <property type="entry name" value="PyrdxlP-dep_Trfase_small"/>
</dbReference>
<proteinExistence type="inferred from homology"/>
<dbReference type="GO" id="GO:0008483">
    <property type="term" value="F:transaminase activity"/>
    <property type="evidence" value="ECO:0007669"/>
    <property type="project" value="UniProtKB-KW"/>
</dbReference>
<evidence type="ECO:0000256" key="4">
    <source>
        <dbReference type="ARBA" id="ARBA00022679"/>
    </source>
</evidence>
<organism evidence="7 8">
    <name type="scientific">Maribellus comscasis</name>
    <dbReference type="NCBI Taxonomy" id="2681766"/>
    <lineage>
        <taxon>Bacteria</taxon>
        <taxon>Pseudomonadati</taxon>
        <taxon>Bacteroidota</taxon>
        <taxon>Bacteroidia</taxon>
        <taxon>Marinilabiliales</taxon>
        <taxon>Prolixibacteraceae</taxon>
        <taxon>Maribellus</taxon>
    </lineage>
</organism>
<keyword evidence="3 7" id="KW-0032">Aminotransferase</keyword>
<evidence type="ECO:0000259" key="6">
    <source>
        <dbReference type="Pfam" id="PF00155"/>
    </source>
</evidence>
<dbReference type="CDD" id="cd00609">
    <property type="entry name" value="AAT_like"/>
    <property type="match status" value="1"/>
</dbReference>
<evidence type="ECO:0000256" key="2">
    <source>
        <dbReference type="ARBA" id="ARBA00007441"/>
    </source>
</evidence>
<reference evidence="7 8" key="1">
    <citation type="submission" date="2019-11" db="EMBL/GenBank/DDBJ databases">
        <authorList>
            <person name="Zheng R.K."/>
            <person name="Sun C.M."/>
        </authorList>
    </citation>
    <scope>NUCLEOTIDE SEQUENCE [LARGE SCALE GENOMIC DNA]</scope>
    <source>
        <strain evidence="7 8">WC007</strain>
    </source>
</reference>
<protein>
    <submittedName>
        <fullName evidence="7">Aminotransferase class I/II-fold pyridoxal phosphate-dependent enzyme</fullName>
    </submittedName>
</protein>
<dbReference type="GO" id="GO:0006520">
    <property type="term" value="P:amino acid metabolic process"/>
    <property type="evidence" value="ECO:0007669"/>
    <property type="project" value="InterPro"/>
</dbReference>
<dbReference type="PANTHER" id="PTHR46383:SF1">
    <property type="entry name" value="ASPARTATE AMINOTRANSFERASE"/>
    <property type="match status" value="1"/>
</dbReference>
<accession>A0A6I6K469</accession>
<evidence type="ECO:0000313" key="7">
    <source>
        <dbReference type="EMBL" id="QGY46353.1"/>
    </source>
</evidence>
<evidence type="ECO:0000313" key="8">
    <source>
        <dbReference type="Proteomes" id="UP000428260"/>
    </source>
</evidence>
<name>A0A6I6K469_9BACT</name>
<dbReference type="KEGG" id="mcos:GM418_22625"/>
<evidence type="ECO:0000256" key="3">
    <source>
        <dbReference type="ARBA" id="ARBA00022576"/>
    </source>
</evidence>
<dbReference type="EMBL" id="CP046401">
    <property type="protein sequence ID" value="QGY46353.1"/>
    <property type="molecule type" value="Genomic_DNA"/>
</dbReference>
<sequence length="433" mass="47499">MNPQAEELNVIIREKSTTVYELLSERGKNIFFPKKGILGQTAEAKGTKINATIGAAIEDDGTPMRLDTIASKINMDPSLVFPYAPSFGRPDIRAKWKSMIYEKNPSLKDVELSLPVVANALTHGVSMAGYMFLDEGDEVIVPDLFWGNYNLMLNHAYGANLVKFNLFKAGAFDLEAFEAKLNEGGIGKKAVILNFPNNPSGYTPTVDEYNSIVDIIKKAAEKGNKIVVFSDDAYFGLVYEEGIAEESIFSALCRLHENVLAVKIDGATKEDYVWGFRVGFVTYGIKGGDAALYGALESKTAGAIRGSISNSANISQSLLLAAFNSPEYGEQKVAKFNIMKKRYDAVKETLTDKKYKEYFEAIPYNSGYFMCIQLAEGLAGETIRKILIDKYSIGTISLGNVLRIAYSAVAAKDVKEMFEGIYSACKDSIAARS</sequence>
<dbReference type="Gene3D" id="3.40.640.10">
    <property type="entry name" value="Type I PLP-dependent aspartate aminotransferase-like (Major domain)"/>
    <property type="match status" value="1"/>
</dbReference>
<gene>
    <name evidence="7" type="ORF">GM418_22625</name>
</gene>
<dbReference type="InterPro" id="IPR015424">
    <property type="entry name" value="PyrdxlP-dep_Trfase"/>
</dbReference>
<dbReference type="NCBIfam" id="NF006388">
    <property type="entry name" value="PRK08637.1"/>
    <property type="match status" value="1"/>
</dbReference>
<comment type="similarity">
    <text evidence="2">Belongs to the class-I pyridoxal-phosphate-dependent aminotransferase family.</text>
</comment>
<dbReference type="PANTHER" id="PTHR46383">
    <property type="entry name" value="ASPARTATE AMINOTRANSFERASE"/>
    <property type="match status" value="1"/>
</dbReference>
<keyword evidence="4 7" id="KW-0808">Transferase</keyword>
<keyword evidence="5" id="KW-0663">Pyridoxal phosphate</keyword>
<dbReference type="GO" id="GO:0030170">
    <property type="term" value="F:pyridoxal phosphate binding"/>
    <property type="evidence" value="ECO:0007669"/>
    <property type="project" value="InterPro"/>
</dbReference>
<dbReference type="Gene3D" id="3.90.1150.10">
    <property type="entry name" value="Aspartate Aminotransferase, domain 1"/>
    <property type="match status" value="1"/>
</dbReference>
<keyword evidence="8" id="KW-1185">Reference proteome</keyword>
<dbReference type="Pfam" id="PF00155">
    <property type="entry name" value="Aminotran_1_2"/>
    <property type="match status" value="1"/>
</dbReference>
<dbReference type="InterPro" id="IPR015421">
    <property type="entry name" value="PyrdxlP-dep_Trfase_major"/>
</dbReference>
<evidence type="ECO:0000256" key="5">
    <source>
        <dbReference type="ARBA" id="ARBA00022898"/>
    </source>
</evidence>
<dbReference type="AlphaFoldDB" id="A0A6I6K469"/>
<dbReference type="InterPro" id="IPR050596">
    <property type="entry name" value="AspAT/PAT-like"/>
</dbReference>